<evidence type="ECO:0000313" key="2">
    <source>
        <dbReference type="EMBL" id="MFC3613834.1"/>
    </source>
</evidence>
<dbReference type="EMBL" id="JBHRXI010000008">
    <property type="protein sequence ID" value="MFC3613834.1"/>
    <property type="molecule type" value="Genomic_DNA"/>
</dbReference>
<sequence length="134" mass="13816">MMTRMIPVAAAAITTTVLFATAVPAGNQSRATAYLLPGGLIEVVADFSENAIYWCGAGELARARLDRAGTERLYVWRGPAPSTAAPGQRAVTFGLTPPPSGAVDGGWSTDVDLVGNAMSVASAERACDERTTSG</sequence>
<organism evidence="2 3">
    <name type="scientific">Lutimaribacter marinistellae</name>
    <dbReference type="NCBI Taxonomy" id="1820329"/>
    <lineage>
        <taxon>Bacteria</taxon>
        <taxon>Pseudomonadati</taxon>
        <taxon>Pseudomonadota</taxon>
        <taxon>Alphaproteobacteria</taxon>
        <taxon>Rhodobacterales</taxon>
        <taxon>Roseobacteraceae</taxon>
        <taxon>Lutimaribacter</taxon>
    </lineage>
</organism>
<name>A0ABV7TGG9_9RHOB</name>
<keyword evidence="1" id="KW-0732">Signal</keyword>
<evidence type="ECO:0000256" key="1">
    <source>
        <dbReference type="SAM" id="SignalP"/>
    </source>
</evidence>
<keyword evidence="3" id="KW-1185">Reference proteome</keyword>
<gene>
    <name evidence="2" type="ORF">ACFORG_08710</name>
</gene>
<protein>
    <recommendedName>
        <fullName evidence="4">Secreted protein</fullName>
    </recommendedName>
</protein>
<comment type="caution">
    <text evidence="2">The sequence shown here is derived from an EMBL/GenBank/DDBJ whole genome shotgun (WGS) entry which is preliminary data.</text>
</comment>
<dbReference type="RefSeq" id="WP_386735025.1">
    <property type="nucleotide sequence ID" value="NZ_JBHRXI010000008.1"/>
</dbReference>
<feature type="signal peptide" evidence="1">
    <location>
        <begin position="1"/>
        <end position="20"/>
    </location>
</feature>
<feature type="chain" id="PRO_5047420649" description="Secreted protein" evidence="1">
    <location>
        <begin position="21"/>
        <end position="134"/>
    </location>
</feature>
<proteinExistence type="predicted"/>
<dbReference type="Proteomes" id="UP001595629">
    <property type="component" value="Unassembled WGS sequence"/>
</dbReference>
<accession>A0ABV7TGG9</accession>
<reference evidence="3" key="1">
    <citation type="journal article" date="2019" name="Int. J. Syst. Evol. Microbiol.">
        <title>The Global Catalogue of Microorganisms (GCM) 10K type strain sequencing project: providing services to taxonomists for standard genome sequencing and annotation.</title>
        <authorList>
            <consortium name="The Broad Institute Genomics Platform"/>
            <consortium name="The Broad Institute Genome Sequencing Center for Infectious Disease"/>
            <person name="Wu L."/>
            <person name="Ma J."/>
        </authorList>
    </citation>
    <scope>NUCLEOTIDE SEQUENCE [LARGE SCALE GENOMIC DNA]</scope>
    <source>
        <strain evidence="3">KCTC 42911</strain>
    </source>
</reference>
<evidence type="ECO:0000313" key="3">
    <source>
        <dbReference type="Proteomes" id="UP001595629"/>
    </source>
</evidence>
<evidence type="ECO:0008006" key="4">
    <source>
        <dbReference type="Google" id="ProtNLM"/>
    </source>
</evidence>